<dbReference type="Pfam" id="PF08238">
    <property type="entry name" value="Sel1"/>
    <property type="match status" value="10"/>
</dbReference>
<keyword evidence="3" id="KW-1185">Reference proteome</keyword>
<evidence type="ECO:0000256" key="1">
    <source>
        <dbReference type="SAM" id="SignalP"/>
    </source>
</evidence>
<reference evidence="2 3" key="1">
    <citation type="submission" date="2017-07" db="EMBL/GenBank/DDBJ databases">
        <title>Genome Sequence of Antarctobacter heliothermus Strain SMS3 Isolated from a culture of the Diatom Skeletonema marinoi.</title>
        <authorList>
            <person name="Topel M."/>
            <person name="Pinder M.I.M."/>
            <person name="Johansson O.N."/>
            <person name="Kourtchenko O."/>
            <person name="Godhe A."/>
            <person name="Clarke A.K."/>
        </authorList>
    </citation>
    <scope>NUCLEOTIDE SEQUENCE [LARGE SCALE GENOMIC DNA]</scope>
    <source>
        <strain evidence="2 3">SMS3</strain>
    </source>
</reference>
<dbReference type="OrthoDB" id="5321503at2"/>
<dbReference type="RefSeq" id="WP_094033261.1">
    <property type="nucleotide sequence ID" value="NZ_CP022540.1"/>
</dbReference>
<dbReference type="PANTHER" id="PTHR11102">
    <property type="entry name" value="SEL-1-LIKE PROTEIN"/>
    <property type="match status" value="1"/>
</dbReference>
<dbReference type="SUPFAM" id="SSF81901">
    <property type="entry name" value="HCP-like"/>
    <property type="match status" value="3"/>
</dbReference>
<accession>A0A222DY93</accession>
<proteinExistence type="predicted"/>
<sequence>MTSLFRPFATLLLASATAFAPLPLIAQDVADPPAETLDVPEMAAIERAWAAGDFVTVRQGLKALAEDPGTALAQYRYGRVLIEGRGGPRDPAGAALWLDKAVQQNHVEAATLLARIYLSDVAGGPGRDAAKAADLLTRAATRGDASAQYLLGLLYQNGQGVARDQDAAFNWLLAAAEQRHAMAQFSLAAVQFENNDQVEGLRWLRAAAGEGLTEAQIQLALLLDNPDSGATNRVEALDWFRRAAETGHVMAQRMLGTRYLQGDGVPADPQEALRWLTLAAKAGDAGAMSNLGYAFARGEGVPQDLEQAAGWYGMGAEHGLGRAMVALARQMEIGSGVPEDFDTALSWYTRALETPDARLARIELGRLAAEGRLDGRAAPQRAVPWVLAAAKAGRDGAIDWLDAQAKAGNIPAQSALARHWFDTDMARHQEALTLMRAAADAGDGPAQFTLAGILARGDHDGTPDYVEAHKWYNIAATFGHPDAPEKREVLGALMTPDQIATAQAAARTWFETDALRVPAPEGN</sequence>
<keyword evidence="1" id="KW-0732">Signal</keyword>
<gene>
    <name evidence="2" type="ORF">ANTHELSMS3_00210</name>
</gene>
<dbReference type="PANTHER" id="PTHR11102:SF160">
    <property type="entry name" value="ERAD-ASSOCIATED E3 UBIQUITIN-PROTEIN LIGASE COMPONENT HRD3"/>
    <property type="match status" value="1"/>
</dbReference>
<dbReference type="Proteomes" id="UP000203589">
    <property type="component" value="Chromosome"/>
</dbReference>
<name>A0A222DY93_9RHOB</name>
<evidence type="ECO:0000313" key="2">
    <source>
        <dbReference type="EMBL" id="ASP18935.1"/>
    </source>
</evidence>
<dbReference type="InterPro" id="IPR050767">
    <property type="entry name" value="Sel1_AlgK"/>
</dbReference>
<protein>
    <submittedName>
        <fullName evidence="2">Secretory immunoglobulin A-binding protein EsiB</fullName>
    </submittedName>
</protein>
<dbReference type="KEGG" id="aht:ANTHELSMS3_00210"/>
<dbReference type="Gene3D" id="1.25.40.10">
    <property type="entry name" value="Tetratricopeptide repeat domain"/>
    <property type="match status" value="3"/>
</dbReference>
<organism evidence="2 3">
    <name type="scientific">Antarctobacter heliothermus</name>
    <dbReference type="NCBI Taxonomy" id="74033"/>
    <lineage>
        <taxon>Bacteria</taxon>
        <taxon>Pseudomonadati</taxon>
        <taxon>Pseudomonadota</taxon>
        <taxon>Alphaproteobacteria</taxon>
        <taxon>Rhodobacterales</taxon>
        <taxon>Roseobacteraceae</taxon>
        <taxon>Antarctobacter</taxon>
    </lineage>
</organism>
<dbReference type="InterPro" id="IPR006597">
    <property type="entry name" value="Sel1-like"/>
</dbReference>
<feature type="signal peptide" evidence="1">
    <location>
        <begin position="1"/>
        <end position="26"/>
    </location>
</feature>
<dbReference type="AlphaFoldDB" id="A0A222DY93"/>
<dbReference type="EMBL" id="CP022540">
    <property type="protein sequence ID" value="ASP18935.1"/>
    <property type="molecule type" value="Genomic_DNA"/>
</dbReference>
<feature type="chain" id="PRO_5012239876" evidence="1">
    <location>
        <begin position="27"/>
        <end position="523"/>
    </location>
</feature>
<dbReference type="SMART" id="SM00671">
    <property type="entry name" value="SEL1"/>
    <property type="match status" value="11"/>
</dbReference>
<dbReference type="InterPro" id="IPR011990">
    <property type="entry name" value="TPR-like_helical_dom_sf"/>
</dbReference>
<evidence type="ECO:0000313" key="3">
    <source>
        <dbReference type="Proteomes" id="UP000203589"/>
    </source>
</evidence>